<dbReference type="EMBL" id="CADCWM010000988">
    <property type="protein sequence ID" value="CAA9586351.1"/>
    <property type="molecule type" value="Genomic_DNA"/>
</dbReference>
<feature type="non-terminal residue" evidence="1">
    <location>
        <position position="62"/>
    </location>
</feature>
<proteinExistence type="predicted"/>
<dbReference type="AlphaFoldDB" id="A0A6J4VQP2"/>
<accession>A0A6J4VQP2</accession>
<evidence type="ECO:0000313" key="1">
    <source>
        <dbReference type="EMBL" id="CAA9586351.1"/>
    </source>
</evidence>
<gene>
    <name evidence="1" type="ORF">AVDCRST_MAG88-4002</name>
</gene>
<reference evidence="1" key="1">
    <citation type="submission" date="2020-02" db="EMBL/GenBank/DDBJ databases">
        <authorList>
            <person name="Meier V. D."/>
        </authorList>
    </citation>
    <scope>NUCLEOTIDE SEQUENCE</scope>
    <source>
        <strain evidence="1">AVDCRST_MAG88</strain>
    </source>
</reference>
<feature type="non-terminal residue" evidence="1">
    <location>
        <position position="1"/>
    </location>
</feature>
<organism evidence="1">
    <name type="scientific">uncultured Thermomicrobiales bacterium</name>
    <dbReference type="NCBI Taxonomy" id="1645740"/>
    <lineage>
        <taxon>Bacteria</taxon>
        <taxon>Pseudomonadati</taxon>
        <taxon>Thermomicrobiota</taxon>
        <taxon>Thermomicrobia</taxon>
        <taxon>Thermomicrobiales</taxon>
        <taxon>environmental samples</taxon>
    </lineage>
</organism>
<protein>
    <submittedName>
        <fullName evidence="1">Uncharacterized protein</fullName>
    </submittedName>
</protein>
<sequence>DEGRGAKGEGGRQCGSLRLHRLHLHCAGDRLHLVRYGVGGDRGARRAAGDAARRCPRPGVSV</sequence>
<name>A0A6J4VQP2_9BACT</name>